<evidence type="ECO:0000259" key="13">
    <source>
        <dbReference type="PROSITE" id="PS51684"/>
    </source>
</evidence>
<feature type="region of interest" description="Disordered" evidence="12">
    <location>
        <begin position="512"/>
        <end position="533"/>
    </location>
</feature>
<dbReference type="InterPro" id="IPR029063">
    <property type="entry name" value="SAM-dependent_MTases_sf"/>
</dbReference>
<protein>
    <recommendedName>
        <fullName evidence="11">tRNA (guanine(37)-N1)-methyltransferase</fullName>
        <ecNumber evidence="11">2.1.1.228</ecNumber>
    </recommendedName>
    <alternativeName>
        <fullName evidence="11">M1G-methyltransferase</fullName>
    </alternativeName>
    <alternativeName>
        <fullName evidence="11">tRNA [GM37] methyltransferase</fullName>
    </alternativeName>
    <alternativeName>
        <fullName evidence="11">tRNA methyltransferase 5 homolog</fullName>
    </alternativeName>
</protein>
<dbReference type="Pfam" id="PF25133">
    <property type="entry name" value="TYW2_N_2"/>
    <property type="match status" value="1"/>
</dbReference>
<dbReference type="Gene3D" id="3.30.300.110">
    <property type="entry name" value="Met-10+ protein-like domains"/>
    <property type="match status" value="1"/>
</dbReference>
<keyword evidence="3 11" id="KW-0489">Methyltransferase</keyword>
<feature type="compositionally biased region" description="Basic and acidic residues" evidence="12">
    <location>
        <begin position="462"/>
        <end position="472"/>
    </location>
</feature>
<dbReference type="GO" id="GO:0002939">
    <property type="term" value="P:tRNA N1-guanine methylation"/>
    <property type="evidence" value="ECO:0007669"/>
    <property type="project" value="TreeGrafter"/>
</dbReference>
<evidence type="ECO:0000313" key="14">
    <source>
        <dbReference type="EnsemblMetazoa" id="GPPI030092-PA"/>
    </source>
</evidence>
<dbReference type="AlphaFoldDB" id="A0A1B0BHD5"/>
<dbReference type="InterPro" id="IPR030382">
    <property type="entry name" value="MeTrfase_TRM5/TYW2"/>
</dbReference>
<dbReference type="SUPFAM" id="SSF53335">
    <property type="entry name" value="S-adenosyl-L-methionine-dependent methyltransferases"/>
    <property type="match status" value="1"/>
</dbReference>
<dbReference type="InterPro" id="IPR056743">
    <property type="entry name" value="TRM5-TYW2-like_MTfase"/>
</dbReference>
<comment type="function">
    <text evidence="9">Involved in mitochondrial tRNA methylation. Specifically methylates the N1 position of guanosine-37 in various tRNAs. Methylation is not dependent on the nature of the nucleoside 5' of the target nucleoside. This is the first step in the biosynthesis of wybutosine (yW), a modified base adjacent to the anticodon of tRNAs and required for accurate decoding.</text>
</comment>
<dbReference type="Proteomes" id="UP000092460">
    <property type="component" value="Unassembled WGS sequence"/>
</dbReference>
<dbReference type="GO" id="GO:0070901">
    <property type="term" value="P:mitochondrial tRNA methylation"/>
    <property type="evidence" value="ECO:0007669"/>
    <property type="project" value="UniProtKB-ARBA"/>
</dbReference>
<dbReference type="PANTHER" id="PTHR23245:SF36">
    <property type="entry name" value="TRNA (GUANINE(37)-N1)-METHYLTRANSFERASE"/>
    <property type="match status" value="1"/>
</dbReference>
<dbReference type="EC" id="2.1.1.228" evidence="11"/>
<comment type="subcellular location">
    <subcellularLocation>
        <location evidence="11">Mitochondrion matrix</location>
    </subcellularLocation>
    <subcellularLocation>
        <location evidence="11">Nucleus</location>
    </subcellularLocation>
    <subcellularLocation>
        <location evidence="11">Cytoplasm</location>
    </subcellularLocation>
    <text evidence="11">Predominantly in the mitochondria and in the nucleus.</text>
</comment>
<dbReference type="InterPro" id="IPR025792">
    <property type="entry name" value="tRNA_Gua_MeTrfase_euk"/>
</dbReference>
<accession>A0A1B0BHD5</accession>
<dbReference type="FunFam" id="3.30.300.110:FF:000001">
    <property type="entry name" value="tRNA (guanine(37)-N1)-methyltransferase"/>
    <property type="match status" value="1"/>
</dbReference>
<dbReference type="InterPro" id="IPR056744">
    <property type="entry name" value="TRM5/TYW2-like_N"/>
</dbReference>
<keyword evidence="5 11" id="KW-0949">S-adenosyl-L-methionine</keyword>
<evidence type="ECO:0000256" key="6">
    <source>
        <dbReference type="ARBA" id="ARBA00022694"/>
    </source>
</evidence>
<name>A0A1B0BHD5_9MUSC</name>
<evidence type="ECO:0000256" key="12">
    <source>
        <dbReference type="SAM" id="MobiDB-lite"/>
    </source>
</evidence>
<comment type="catalytic activity">
    <reaction evidence="10 11">
        <text>guanosine(37) in tRNA + S-adenosyl-L-methionine = N(1)-methylguanosine(37) in tRNA + S-adenosyl-L-homocysteine + H(+)</text>
        <dbReference type="Rhea" id="RHEA:36899"/>
        <dbReference type="Rhea" id="RHEA-COMP:10145"/>
        <dbReference type="Rhea" id="RHEA-COMP:10147"/>
        <dbReference type="ChEBI" id="CHEBI:15378"/>
        <dbReference type="ChEBI" id="CHEBI:57856"/>
        <dbReference type="ChEBI" id="CHEBI:59789"/>
        <dbReference type="ChEBI" id="CHEBI:73542"/>
        <dbReference type="ChEBI" id="CHEBI:74269"/>
        <dbReference type="EC" id="2.1.1.228"/>
    </reaction>
</comment>
<dbReference type="HAMAP" id="MF_03152">
    <property type="entry name" value="TRM5"/>
    <property type="match status" value="1"/>
</dbReference>
<feature type="domain" description="SAM-dependent methyltransferase TRM5/TYW2-type" evidence="13">
    <location>
        <begin position="134"/>
        <end position="413"/>
    </location>
</feature>
<comment type="subunit">
    <text evidence="11">Monomer.</text>
</comment>
<keyword evidence="6 11" id="KW-0819">tRNA processing</keyword>
<evidence type="ECO:0000256" key="3">
    <source>
        <dbReference type="ARBA" id="ARBA00022603"/>
    </source>
</evidence>
<feature type="binding site" evidence="11">
    <location>
        <position position="223"/>
    </location>
    <ligand>
        <name>S-adenosyl-L-methionine</name>
        <dbReference type="ChEBI" id="CHEBI:59789"/>
    </ligand>
</feature>
<comment type="similarity">
    <text evidence="11">Belongs to the TRM5 / TYW2 family.</text>
</comment>
<evidence type="ECO:0000256" key="9">
    <source>
        <dbReference type="ARBA" id="ARBA00045951"/>
    </source>
</evidence>
<comment type="similarity">
    <text evidence="1">Belongs to the class I-like SAM-binding methyltransferase superfamily. TRM5/TYW2 family.</text>
</comment>
<evidence type="ECO:0000256" key="11">
    <source>
        <dbReference type="HAMAP-Rule" id="MF_03152"/>
    </source>
</evidence>
<dbReference type="GO" id="GO:0052906">
    <property type="term" value="F:tRNA (guanine(37)-N1)-methyltransferase activity"/>
    <property type="evidence" value="ECO:0007669"/>
    <property type="project" value="UniProtKB-UniRule"/>
</dbReference>
<feature type="compositionally biased region" description="Basic residues" evidence="12">
    <location>
        <begin position="512"/>
        <end position="526"/>
    </location>
</feature>
<dbReference type="GO" id="GO:0005634">
    <property type="term" value="C:nucleus"/>
    <property type="evidence" value="ECO:0007669"/>
    <property type="project" value="UniProtKB-SubCell"/>
</dbReference>
<reference evidence="14" key="2">
    <citation type="submission" date="2020-05" db="UniProtKB">
        <authorList>
            <consortium name="EnsemblMetazoa"/>
        </authorList>
    </citation>
    <scope>IDENTIFICATION</scope>
    <source>
        <strain evidence="14">IAEA</strain>
    </source>
</reference>
<dbReference type="Pfam" id="PF02475">
    <property type="entry name" value="TRM5-TYW2_MTfase"/>
    <property type="match status" value="1"/>
</dbReference>
<feature type="compositionally biased region" description="Basic residues" evidence="12">
    <location>
        <begin position="473"/>
        <end position="482"/>
    </location>
</feature>
<keyword evidence="2 11" id="KW-0963">Cytoplasm</keyword>
<feature type="region of interest" description="Disordered" evidence="12">
    <location>
        <begin position="435"/>
        <end position="482"/>
    </location>
</feature>
<evidence type="ECO:0000256" key="10">
    <source>
        <dbReference type="ARBA" id="ARBA00047783"/>
    </source>
</evidence>
<organism evidence="14 15">
    <name type="scientific">Glossina palpalis gambiensis</name>
    <dbReference type="NCBI Taxonomy" id="67801"/>
    <lineage>
        <taxon>Eukaryota</taxon>
        <taxon>Metazoa</taxon>
        <taxon>Ecdysozoa</taxon>
        <taxon>Arthropoda</taxon>
        <taxon>Hexapoda</taxon>
        <taxon>Insecta</taxon>
        <taxon>Pterygota</taxon>
        <taxon>Neoptera</taxon>
        <taxon>Endopterygota</taxon>
        <taxon>Diptera</taxon>
        <taxon>Brachycera</taxon>
        <taxon>Muscomorpha</taxon>
        <taxon>Hippoboscoidea</taxon>
        <taxon>Glossinidae</taxon>
        <taxon>Glossina</taxon>
    </lineage>
</organism>
<feature type="binding site" evidence="11">
    <location>
        <position position="321"/>
    </location>
    <ligand>
        <name>S-adenosyl-L-methionine</name>
        <dbReference type="ChEBI" id="CHEBI:59789"/>
    </ligand>
</feature>
<keyword evidence="4 11" id="KW-0808">Transferase</keyword>
<evidence type="ECO:0000256" key="5">
    <source>
        <dbReference type="ARBA" id="ARBA00022691"/>
    </source>
</evidence>
<dbReference type="PANTHER" id="PTHR23245">
    <property type="entry name" value="TRNA METHYLTRANSFERASE"/>
    <property type="match status" value="1"/>
</dbReference>
<evidence type="ECO:0000256" key="4">
    <source>
        <dbReference type="ARBA" id="ARBA00022679"/>
    </source>
</evidence>
<dbReference type="VEuPathDB" id="VectorBase:GPPI030092"/>
<dbReference type="PROSITE" id="PS51684">
    <property type="entry name" value="SAM_MT_TRM5_TYW2"/>
    <property type="match status" value="1"/>
</dbReference>
<evidence type="ECO:0000313" key="15">
    <source>
        <dbReference type="Proteomes" id="UP000092460"/>
    </source>
</evidence>
<proteinExistence type="inferred from homology"/>
<dbReference type="GO" id="GO:0005759">
    <property type="term" value="C:mitochondrial matrix"/>
    <property type="evidence" value="ECO:0007669"/>
    <property type="project" value="UniProtKB-SubCell"/>
</dbReference>
<keyword evidence="7 11" id="KW-0496">Mitochondrion</keyword>
<reference evidence="15" key="1">
    <citation type="submission" date="2015-01" db="EMBL/GenBank/DDBJ databases">
        <authorList>
            <person name="Aksoy S."/>
            <person name="Warren W."/>
            <person name="Wilson R.K."/>
        </authorList>
    </citation>
    <scope>NUCLEOTIDE SEQUENCE [LARGE SCALE GENOMIC DNA]</scope>
    <source>
        <strain evidence="15">IAEA</strain>
    </source>
</reference>
<comment type="function">
    <text evidence="11">Specifically methylates the N1 position of guanosine-37 in various cytoplasmic and mitochondrial tRNAs. Methylation is not dependent on the nature of the nucleoside 5' of the target nucleoside. This is the first step in the biosynthesis of wybutosine (yW), a modified base adjacent to the anticodon of tRNAs and required for accurate decoding.</text>
</comment>
<keyword evidence="8 11" id="KW-0539">Nucleus</keyword>
<evidence type="ECO:0000256" key="8">
    <source>
        <dbReference type="ARBA" id="ARBA00023242"/>
    </source>
</evidence>
<feature type="binding site" evidence="11">
    <location>
        <begin position="261"/>
        <end position="262"/>
    </location>
    <ligand>
        <name>S-adenosyl-L-methionine</name>
        <dbReference type="ChEBI" id="CHEBI:59789"/>
    </ligand>
</feature>
<evidence type="ECO:0000256" key="2">
    <source>
        <dbReference type="ARBA" id="ARBA00022490"/>
    </source>
</evidence>
<dbReference type="Gene3D" id="3.40.50.150">
    <property type="entry name" value="Vaccinia Virus protein VP39"/>
    <property type="match status" value="1"/>
</dbReference>
<feature type="binding site" evidence="11">
    <location>
        <begin position="289"/>
        <end position="290"/>
    </location>
    <ligand>
        <name>S-adenosyl-L-methionine</name>
        <dbReference type="ChEBI" id="CHEBI:59789"/>
    </ligand>
</feature>
<sequence>MDCELLKPPEEVKLMKILRREAFCKTIEVPRLWVKEEKSHKVLPLIKALLLKMPCLKPVRPLKIENKVEEIREILLHPTPVKCYEDLPHSELKILGVTKDDFGLTRLTLSFDNWRADELFKAILPQETDGLTSYSCIGHIVHINLKDNLLDYKHIIGQILLDKVHGCRTVVNKTAAINNTYRNFQLELLCGEPDYQVEARENGSCFHFDFSKVYWNPRLCGEHERIVKILQPGDILYDVFAGVGPFSVPAARKKCFVLANDLNPESYKWLEHNMRRNKCLKQAKLCNKDGRKFILEDLKKDLCERWQENDIGTYSIHITMNLPSLAVEFLNTFCGLFEHECRNKIIDFTSDKIKYPLVHVYTFAKGLNNEAMALQNVESNLGSKLTENLHGVHFVRNVAPNKDMFRVSFWLTKEILTNSIPNDLSRKRTADINGDNLITMGRKSKNKGQSQSAKTLNKAKKDKNVFKVSDKNHSKKAKQVRGNLKKIKDEVNKKQEKSDEALKELHKELVMKKPKKSQARPLKSAKKPASANSANVSAELKNLKFYILMSIMHQRSFELHFKLVNNAYVRCVTYNMLVKNVEDFVSEPNFEAVDVTLLSFDLRHLFVTKNSNLEYLINNFNEDNSDEAVGKNIVIKEK</sequence>
<evidence type="ECO:0000256" key="1">
    <source>
        <dbReference type="ARBA" id="ARBA00009775"/>
    </source>
</evidence>
<keyword evidence="15" id="KW-1185">Reference proteome</keyword>
<dbReference type="STRING" id="67801.A0A1B0BHD5"/>
<evidence type="ECO:0000256" key="7">
    <source>
        <dbReference type="ARBA" id="ARBA00023128"/>
    </source>
</evidence>
<dbReference type="EnsemblMetazoa" id="GPPI030092-RA">
    <property type="protein sequence ID" value="GPPI030092-PA"/>
    <property type="gene ID" value="GPPI030092"/>
</dbReference>
<dbReference type="EMBL" id="JXJN01014265">
    <property type="status" value="NOT_ANNOTATED_CDS"/>
    <property type="molecule type" value="Genomic_DNA"/>
</dbReference>